<protein>
    <submittedName>
        <fullName evidence="2">TIR domain-containing protein</fullName>
    </submittedName>
</protein>
<dbReference type="KEGG" id="nneo:PQG83_12005"/>
<dbReference type="Pfam" id="PF20690">
    <property type="entry name" value="bDLD3"/>
    <property type="match status" value="1"/>
</dbReference>
<keyword evidence="3" id="KW-1185">Reference proteome</keyword>
<dbReference type="RefSeq" id="WP_312741280.1">
    <property type="nucleotide sequence ID" value="NZ_CP116968.1"/>
</dbReference>
<organism evidence="2 3">
    <name type="scientific">Candidatus Nitrospira neomarina</name>
    <dbReference type="NCBI Taxonomy" id="3020899"/>
    <lineage>
        <taxon>Bacteria</taxon>
        <taxon>Pseudomonadati</taxon>
        <taxon>Nitrospirota</taxon>
        <taxon>Nitrospiria</taxon>
        <taxon>Nitrospirales</taxon>
        <taxon>Nitrospiraceae</taxon>
        <taxon>Nitrospira</taxon>
    </lineage>
</organism>
<dbReference type="EMBL" id="CP116968">
    <property type="protein sequence ID" value="WNM60485.1"/>
    <property type="molecule type" value="Genomic_DNA"/>
</dbReference>
<dbReference type="SMART" id="SM00255">
    <property type="entry name" value="TIR"/>
    <property type="match status" value="1"/>
</dbReference>
<evidence type="ECO:0000313" key="3">
    <source>
        <dbReference type="Proteomes" id="UP001302494"/>
    </source>
</evidence>
<evidence type="ECO:0000259" key="1">
    <source>
        <dbReference type="PROSITE" id="PS50104"/>
    </source>
</evidence>
<feature type="domain" description="TIR" evidence="1">
    <location>
        <begin position="3"/>
        <end position="143"/>
    </location>
</feature>
<name>A0AA96GHX6_9BACT</name>
<dbReference type="Proteomes" id="UP001302494">
    <property type="component" value="Chromosome"/>
</dbReference>
<proteinExistence type="predicted"/>
<evidence type="ECO:0000313" key="2">
    <source>
        <dbReference type="EMBL" id="WNM60485.1"/>
    </source>
</evidence>
<dbReference type="Pfam" id="PF13676">
    <property type="entry name" value="TIR_2"/>
    <property type="match status" value="1"/>
</dbReference>
<dbReference type="InterPro" id="IPR000157">
    <property type="entry name" value="TIR_dom"/>
</dbReference>
<dbReference type="InterPro" id="IPR035897">
    <property type="entry name" value="Toll_tir_struct_dom_sf"/>
</dbReference>
<reference evidence="2 3" key="1">
    <citation type="submission" date="2023-01" db="EMBL/GenBank/DDBJ databases">
        <title>Cultivation and genomic characterization of new, ubiquitous marine nitrite-oxidizing bacteria from the Nitrospirales.</title>
        <authorList>
            <person name="Mueller A.J."/>
            <person name="Daebeler A."/>
            <person name="Herbold C.W."/>
            <person name="Kirkegaard R.H."/>
            <person name="Daims H."/>
        </authorList>
    </citation>
    <scope>NUCLEOTIDE SEQUENCE [LARGE SCALE GENOMIC DNA]</scope>
    <source>
        <strain evidence="2 3">DK</strain>
    </source>
</reference>
<gene>
    <name evidence="2" type="ORF">PQG83_12005</name>
</gene>
<dbReference type="SUPFAM" id="SSF52200">
    <property type="entry name" value="Toll/Interleukin receptor TIR domain"/>
    <property type="match status" value="1"/>
</dbReference>
<dbReference type="InterPro" id="IPR048915">
    <property type="entry name" value="bDLD3"/>
</dbReference>
<dbReference type="Gene3D" id="3.40.50.10140">
    <property type="entry name" value="Toll/interleukin-1 receptor homology (TIR) domain"/>
    <property type="match status" value="1"/>
</dbReference>
<accession>A0AA96GHX6</accession>
<dbReference type="PROSITE" id="PS50104">
    <property type="entry name" value="TIR"/>
    <property type="match status" value="1"/>
</dbReference>
<dbReference type="AlphaFoldDB" id="A0AA96GHX6"/>
<sequence length="252" mass="28954">MVRTIKIFVSYSHKDAGYLEDNSLFGFLKGLERDQVVFCTDRQILLGELWDEVVKTNIQQSDMALVLVSQSFLDSPYCQDVEIQGFLQRTTHLIPVILSACEWRRHAWLASRQFLPAGDQTVEEHFQDPGRRKRLFLEIREHMRQLVTKIRQNVPNPTSPQTKSVQGVAQIQSPGNRFSGKAKIAFCDGLGDDWKRLADYLHIRPADQARFERGDEGRGIWVWLENRQRLPELLPALAAIERADLADRLGAK</sequence>
<dbReference type="GO" id="GO:0007165">
    <property type="term" value="P:signal transduction"/>
    <property type="evidence" value="ECO:0007669"/>
    <property type="project" value="InterPro"/>
</dbReference>